<reference evidence="3" key="1">
    <citation type="submission" date="2023-05" db="EMBL/GenBank/DDBJ databases">
        <authorList>
            <person name="Nardi F."/>
            <person name="Carapelli A."/>
            <person name="Cucini C."/>
        </authorList>
    </citation>
    <scope>NUCLEOTIDE SEQUENCE</scope>
    <source>
        <strain evidence="3">DMR45628</strain>
        <tissue evidence="3">Testes</tissue>
    </source>
</reference>
<proteinExistence type="predicted"/>
<gene>
    <name evidence="3" type="ORF">QE152_g13587</name>
    <name evidence="2" type="ORF">QE152_g13588</name>
</gene>
<accession>A0AAW1LC38</accession>
<dbReference type="EMBL" id="JASPKY010000131">
    <property type="protein sequence ID" value="KAK9731530.1"/>
    <property type="molecule type" value="Genomic_DNA"/>
</dbReference>
<keyword evidence="4" id="KW-1185">Reference proteome</keyword>
<dbReference type="EMBL" id="JASPKY010000131">
    <property type="protein sequence ID" value="KAK9731520.1"/>
    <property type="molecule type" value="Genomic_DNA"/>
</dbReference>
<evidence type="ECO:0000313" key="3">
    <source>
        <dbReference type="EMBL" id="KAK9731530.1"/>
    </source>
</evidence>
<evidence type="ECO:0000256" key="1">
    <source>
        <dbReference type="SAM" id="MobiDB-lite"/>
    </source>
</evidence>
<feature type="compositionally biased region" description="Basic and acidic residues" evidence="1">
    <location>
        <begin position="27"/>
        <end position="37"/>
    </location>
</feature>
<dbReference type="Proteomes" id="UP001458880">
    <property type="component" value="Unassembled WGS sequence"/>
</dbReference>
<comment type="caution">
    <text evidence="3">The sequence shown here is derived from an EMBL/GenBank/DDBJ whole genome shotgun (WGS) entry which is preliminary data.</text>
</comment>
<organism evidence="3 4">
    <name type="scientific">Popillia japonica</name>
    <name type="common">Japanese beetle</name>
    <dbReference type="NCBI Taxonomy" id="7064"/>
    <lineage>
        <taxon>Eukaryota</taxon>
        <taxon>Metazoa</taxon>
        <taxon>Ecdysozoa</taxon>
        <taxon>Arthropoda</taxon>
        <taxon>Hexapoda</taxon>
        <taxon>Insecta</taxon>
        <taxon>Pterygota</taxon>
        <taxon>Neoptera</taxon>
        <taxon>Endopterygota</taxon>
        <taxon>Coleoptera</taxon>
        <taxon>Polyphaga</taxon>
        <taxon>Scarabaeiformia</taxon>
        <taxon>Scarabaeidae</taxon>
        <taxon>Rutelinae</taxon>
        <taxon>Popillia</taxon>
    </lineage>
</organism>
<evidence type="ECO:0000313" key="2">
    <source>
        <dbReference type="EMBL" id="KAK9731520.1"/>
    </source>
</evidence>
<dbReference type="AlphaFoldDB" id="A0AAW1LC38"/>
<reference evidence="3 4" key="2">
    <citation type="journal article" date="2024" name="BMC Genomics">
        <title>De novo assembly and annotation of Popillia japonica's genome with initial clues to its potential as an invasive pest.</title>
        <authorList>
            <person name="Cucini C."/>
            <person name="Boschi S."/>
            <person name="Funari R."/>
            <person name="Cardaioli E."/>
            <person name="Iannotti N."/>
            <person name="Marturano G."/>
            <person name="Paoli F."/>
            <person name="Bruttini M."/>
            <person name="Carapelli A."/>
            <person name="Frati F."/>
            <person name="Nardi F."/>
        </authorList>
    </citation>
    <scope>NUCLEOTIDE SEQUENCE [LARGE SCALE GENOMIC DNA]</scope>
    <source>
        <strain evidence="3">DMR45628</strain>
    </source>
</reference>
<evidence type="ECO:0000313" key="4">
    <source>
        <dbReference type="Proteomes" id="UP001458880"/>
    </source>
</evidence>
<protein>
    <submittedName>
        <fullName evidence="3">Uncharacterized protein</fullName>
    </submittedName>
</protein>
<name>A0AAW1LC38_POPJA</name>
<feature type="region of interest" description="Disordered" evidence="1">
    <location>
        <begin position="18"/>
        <end position="37"/>
    </location>
</feature>
<sequence length="277" mass="31574">MSTMLKYKVQYKQKIVSRKRNSLPHTPSRENYKEYHESKRIDYTSRKVKPRKSFLGSQYSSGTSFTTTETRLSQKESEDSIIYVGTTYTNIEMPRKESIIDLTKSDTTIISWANHYNCDNYDISGDNIIDEIHLKDQVSSAASIFTIFPPQPQNVFSSPSDELCICQMAHQSHLPASKKRNLSASDITYYANTTKPKRVASSRSKVANDRINFNESSDCVWKLKRTYPLTGGLHVNTVGAGVNLLDDMEEDIPCELDILDIVDDLEKEFNITNSQEL</sequence>